<dbReference type="EMBL" id="CP022375">
    <property type="protein sequence ID" value="AXH30654.1"/>
    <property type="molecule type" value="Genomic_DNA"/>
</dbReference>
<keyword evidence="1" id="KW-0812">Transmembrane</keyword>
<organism evidence="2 3">
    <name type="scientific">Francisella opportunistica</name>
    <dbReference type="NCBI Taxonomy" id="2016517"/>
    <lineage>
        <taxon>Bacteria</taxon>
        <taxon>Pseudomonadati</taxon>
        <taxon>Pseudomonadota</taxon>
        <taxon>Gammaproteobacteria</taxon>
        <taxon>Thiotrichales</taxon>
        <taxon>Francisellaceae</taxon>
        <taxon>Francisella</taxon>
    </lineage>
</organism>
<sequence length="188" mass="21966">MYLNYFIILIILNIHELVLANVIVVDKFELKNRSKQDNTIFLNSKDFCSNAVEPCENESSNNCIFIRETIEKPLSRINYYLTIPIISKSIKDLTILYKYDSNSDSLPKYINICLSLVRGEKDETYYSQATYNWFPSTELYLAESPGYILVNRKSNQKDYDDGEFLKIQTQQIADGWSPTHYKKKLTII</sequence>
<dbReference type="OrthoDB" id="5605740at2"/>
<dbReference type="NCBIfam" id="NF041242">
    <property type="entry name" value="T6SS_PdpE_Fran"/>
    <property type="match status" value="1"/>
</dbReference>
<dbReference type="KEGG" id="foo:CGC45_08800"/>
<name>A0A345JTK8_9GAMM</name>
<evidence type="ECO:0000313" key="2">
    <source>
        <dbReference type="EMBL" id="AXH30654.1"/>
    </source>
</evidence>
<gene>
    <name evidence="2" type="ORF">CGC43_08760</name>
</gene>
<dbReference type="Proteomes" id="UP000253862">
    <property type="component" value="Chromosome"/>
</dbReference>
<reference evidence="2 3" key="1">
    <citation type="submission" date="2017-07" db="EMBL/GenBank/DDBJ databases">
        <title>Complete genome sequences and comparative analysis of the novel pathogen Francisella opportunistica.</title>
        <authorList>
            <person name="Dietrich E.A."/>
            <person name="Kingry L.C."/>
            <person name="Petersen J.M."/>
        </authorList>
    </citation>
    <scope>NUCLEOTIDE SEQUENCE [LARGE SCALE GENOMIC DNA]</scope>
    <source>
        <strain evidence="2 3">14-2155</strain>
    </source>
</reference>
<accession>A0A345JTK8</accession>
<keyword evidence="1" id="KW-1133">Transmembrane helix</keyword>
<dbReference type="AlphaFoldDB" id="A0A345JTK8"/>
<keyword evidence="1" id="KW-0472">Membrane</keyword>
<evidence type="ECO:0000313" key="3">
    <source>
        <dbReference type="Proteomes" id="UP000253862"/>
    </source>
</evidence>
<keyword evidence="3" id="KW-1185">Reference proteome</keyword>
<feature type="transmembrane region" description="Helical" evidence="1">
    <location>
        <begin position="6"/>
        <end position="25"/>
    </location>
</feature>
<proteinExistence type="predicted"/>
<evidence type="ECO:0000256" key="1">
    <source>
        <dbReference type="SAM" id="Phobius"/>
    </source>
</evidence>
<protein>
    <submittedName>
        <fullName evidence="2">Uncharacterized protein</fullName>
    </submittedName>
</protein>